<keyword evidence="2" id="KW-1185">Reference proteome</keyword>
<evidence type="ECO:0000313" key="2">
    <source>
        <dbReference type="Proteomes" id="UP000318081"/>
    </source>
</evidence>
<gene>
    <name evidence="1" type="ORF">TBK1r_57840</name>
</gene>
<dbReference type="Proteomes" id="UP000318081">
    <property type="component" value="Chromosome"/>
</dbReference>
<evidence type="ECO:0008006" key="3">
    <source>
        <dbReference type="Google" id="ProtNLM"/>
    </source>
</evidence>
<reference evidence="1 2" key="1">
    <citation type="submission" date="2019-02" db="EMBL/GenBank/DDBJ databases">
        <title>Deep-cultivation of Planctomycetes and their phenomic and genomic characterization uncovers novel biology.</title>
        <authorList>
            <person name="Wiegand S."/>
            <person name="Jogler M."/>
            <person name="Boedeker C."/>
            <person name="Pinto D."/>
            <person name="Vollmers J."/>
            <person name="Rivas-Marin E."/>
            <person name="Kohn T."/>
            <person name="Peeters S.H."/>
            <person name="Heuer A."/>
            <person name="Rast P."/>
            <person name="Oberbeckmann S."/>
            <person name="Bunk B."/>
            <person name="Jeske O."/>
            <person name="Meyerdierks A."/>
            <person name="Storesund J.E."/>
            <person name="Kallscheuer N."/>
            <person name="Luecker S."/>
            <person name="Lage O.M."/>
            <person name="Pohl T."/>
            <person name="Merkel B.J."/>
            <person name="Hornburger P."/>
            <person name="Mueller R.-W."/>
            <person name="Bruemmer F."/>
            <person name="Labrenz M."/>
            <person name="Spormann A.M."/>
            <person name="Op den Camp H."/>
            <person name="Overmann J."/>
            <person name="Amann R."/>
            <person name="Jetten M.S.M."/>
            <person name="Mascher T."/>
            <person name="Medema M.H."/>
            <person name="Devos D.P."/>
            <person name="Kaster A.-K."/>
            <person name="Ovreas L."/>
            <person name="Rohde M."/>
            <person name="Galperin M.Y."/>
            <person name="Jogler C."/>
        </authorList>
    </citation>
    <scope>NUCLEOTIDE SEQUENCE [LARGE SCALE GENOMIC DNA]</scope>
    <source>
        <strain evidence="1 2">TBK1r</strain>
    </source>
</reference>
<organism evidence="1 2">
    <name type="scientific">Stieleria magnilauensis</name>
    <dbReference type="NCBI Taxonomy" id="2527963"/>
    <lineage>
        <taxon>Bacteria</taxon>
        <taxon>Pseudomonadati</taxon>
        <taxon>Planctomycetota</taxon>
        <taxon>Planctomycetia</taxon>
        <taxon>Pirellulales</taxon>
        <taxon>Pirellulaceae</taxon>
        <taxon>Stieleria</taxon>
    </lineage>
</organism>
<proteinExistence type="predicted"/>
<protein>
    <recommendedName>
        <fullName evidence="3">Resolvase/invertase-type recombinase catalytic domain-containing protein</fullName>
    </recommendedName>
</protein>
<evidence type="ECO:0000313" key="1">
    <source>
        <dbReference type="EMBL" id="QDV86764.1"/>
    </source>
</evidence>
<accession>A0ABX5XXP8</accession>
<dbReference type="EMBL" id="CP036432">
    <property type="protein sequence ID" value="QDV86764.1"/>
    <property type="molecule type" value="Genomic_DNA"/>
</dbReference>
<sequence length="73" mass="7815">MRAGRIASQAVAGQQQFGSKEAPNVTNVFLKIVLALAERGWRLIVQNLDCVEDDGGISATVQQCDELASAARQ</sequence>
<name>A0ABX5XXP8_9BACT</name>